<accession>A0ABR8QAL5</accession>
<proteinExistence type="predicted"/>
<dbReference type="InterPro" id="IPR003749">
    <property type="entry name" value="ThiS/MoaD-like"/>
</dbReference>
<dbReference type="Proteomes" id="UP000604241">
    <property type="component" value="Unassembled WGS sequence"/>
</dbReference>
<comment type="caution">
    <text evidence="2">The sequence shown here is derived from an EMBL/GenBank/DDBJ whole genome shotgun (WGS) entry which is preliminary data.</text>
</comment>
<dbReference type="CDD" id="cd00565">
    <property type="entry name" value="Ubl_ThiS"/>
    <property type="match status" value="1"/>
</dbReference>
<dbReference type="Gene3D" id="3.10.20.30">
    <property type="match status" value="1"/>
</dbReference>
<dbReference type="SUPFAM" id="SSF54285">
    <property type="entry name" value="MoaD/ThiS"/>
    <property type="match status" value="1"/>
</dbReference>
<dbReference type="NCBIfam" id="TIGR01683">
    <property type="entry name" value="thiS"/>
    <property type="match status" value="1"/>
</dbReference>
<keyword evidence="3" id="KW-1185">Reference proteome</keyword>
<dbReference type="InterPro" id="IPR010035">
    <property type="entry name" value="Thi_S"/>
</dbReference>
<protein>
    <submittedName>
        <fullName evidence="2">Sulfur carrier protein ThiS</fullName>
    </submittedName>
</protein>
<reference evidence="2 3" key="1">
    <citation type="submission" date="2020-08" db="EMBL/GenBank/DDBJ databases">
        <title>A Genomic Blueprint of the Chicken Gut Microbiome.</title>
        <authorList>
            <person name="Gilroy R."/>
            <person name="Ravi A."/>
            <person name="Getino M."/>
            <person name="Pursley I."/>
            <person name="Horton D.L."/>
            <person name="Alikhan N.-F."/>
            <person name="Baker D."/>
            <person name="Gharbi K."/>
            <person name="Hall N."/>
            <person name="Watson M."/>
            <person name="Adriaenssens E.M."/>
            <person name="Foster-Nyarko E."/>
            <person name="Jarju S."/>
            <person name="Secka A."/>
            <person name="Antonio M."/>
            <person name="Oren A."/>
            <person name="Chaudhuri R."/>
            <person name="La Ragione R.M."/>
            <person name="Hildebrand F."/>
            <person name="Pallen M.J."/>
        </authorList>
    </citation>
    <scope>NUCLEOTIDE SEQUENCE [LARGE SCALE GENOMIC DNA]</scope>
    <source>
        <strain evidence="2 3">Sa3CUA2</strain>
    </source>
</reference>
<evidence type="ECO:0000313" key="3">
    <source>
        <dbReference type="Proteomes" id="UP000604241"/>
    </source>
</evidence>
<gene>
    <name evidence="2" type="primary">thiS</name>
    <name evidence="2" type="ORF">H9657_04105</name>
</gene>
<feature type="compositionally biased region" description="Basic and acidic residues" evidence="1">
    <location>
        <begin position="1"/>
        <end position="23"/>
    </location>
</feature>
<dbReference type="Pfam" id="PF02597">
    <property type="entry name" value="ThiS"/>
    <property type="match status" value="1"/>
</dbReference>
<evidence type="ECO:0000313" key="2">
    <source>
        <dbReference type="EMBL" id="MBD7917462.1"/>
    </source>
</evidence>
<dbReference type="RefSeq" id="WP_191780570.1">
    <property type="nucleotide sequence ID" value="NZ_JACSQV010000002.1"/>
</dbReference>
<feature type="region of interest" description="Disordered" evidence="1">
    <location>
        <begin position="1"/>
        <end position="30"/>
    </location>
</feature>
<dbReference type="InterPro" id="IPR016155">
    <property type="entry name" value="Mopterin_synth/thiamin_S_b"/>
</dbReference>
<evidence type="ECO:0000256" key="1">
    <source>
        <dbReference type="SAM" id="MobiDB-lite"/>
    </source>
</evidence>
<name>A0ABR8QAL5_9CELL</name>
<sequence>MTETRTTDARTTDTRTADTRTADTEELPVVAAPPAPVVTVNGVPQPWDAGLTVATVVQGLLSDAATAPAGCAAGTPTGVAAALDDAIVPRGLWADTPVPAGARLEVVTAVQGG</sequence>
<dbReference type="InterPro" id="IPR012675">
    <property type="entry name" value="Beta-grasp_dom_sf"/>
</dbReference>
<dbReference type="EMBL" id="JACSQV010000002">
    <property type="protein sequence ID" value="MBD7917462.1"/>
    <property type="molecule type" value="Genomic_DNA"/>
</dbReference>
<organism evidence="2 3">
    <name type="scientific">Cellulomonas avistercoris</name>
    <dbReference type="NCBI Taxonomy" id="2762242"/>
    <lineage>
        <taxon>Bacteria</taxon>
        <taxon>Bacillati</taxon>
        <taxon>Actinomycetota</taxon>
        <taxon>Actinomycetes</taxon>
        <taxon>Micrococcales</taxon>
        <taxon>Cellulomonadaceae</taxon>
        <taxon>Cellulomonas</taxon>
    </lineage>
</organism>